<dbReference type="Proteomes" id="UP000460221">
    <property type="component" value="Unassembled WGS sequence"/>
</dbReference>
<dbReference type="InterPro" id="IPR002931">
    <property type="entry name" value="Transglutaminase-like"/>
</dbReference>
<sequence>MTTADRPVRWYRIEHRTRYRYSDAVNASYGRGYMRPRALDSQECREYTLTVAPAPTDAAEGVDVYGNSDSYFHVTEAHDELLVVGVSVVRVQRPEIDLLDAALPWELARPEACEAPDAVDFVLSSPKVLLTDEVRAYAAESFTEGRPLAEAVRDLTSRIHSDFTYEQGSTDVGTSIPEVMAERSGVCQDFAHLAVACLRSMGLPGRYVSGYLATDPPPGRERMVGVDASHAWAAVRLPAGQWLAFDPTNDQFVDERYTTVAWGRDYADVPPLRGVIYSDAESSTMDVSVDVAPIPPPLSL</sequence>
<dbReference type="InterPro" id="IPR013589">
    <property type="entry name" value="Bac_transglu_N"/>
</dbReference>
<dbReference type="Gene3D" id="3.10.620.30">
    <property type="match status" value="1"/>
</dbReference>
<evidence type="ECO:0000259" key="1">
    <source>
        <dbReference type="SMART" id="SM00460"/>
    </source>
</evidence>
<dbReference type="SUPFAM" id="SSF54001">
    <property type="entry name" value="Cysteine proteinases"/>
    <property type="match status" value="1"/>
</dbReference>
<gene>
    <name evidence="2" type="ORF">GIS00_20125</name>
</gene>
<dbReference type="EMBL" id="WLYK01000009">
    <property type="protein sequence ID" value="MTD16250.1"/>
    <property type="molecule type" value="Genomic_DNA"/>
</dbReference>
<organism evidence="2 3">
    <name type="scientific">Nakamurella alba</name>
    <dbReference type="NCBI Taxonomy" id="2665158"/>
    <lineage>
        <taxon>Bacteria</taxon>
        <taxon>Bacillati</taxon>
        <taxon>Actinomycetota</taxon>
        <taxon>Actinomycetes</taxon>
        <taxon>Nakamurellales</taxon>
        <taxon>Nakamurellaceae</taxon>
        <taxon>Nakamurella</taxon>
    </lineage>
</organism>
<dbReference type="AlphaFoldDB" id="A0A7K1FQA2"/>
<dbReference type="RefSeq" id="WP_154770269.1">
    <property type="nucleotide sequence ID" value="NZ_WLYK01000009.1"/>
</dbReference>
<evidence type="ECO:0000313" key="2">
    <source>
        <dbReference type="EMBL" id="MTD16250.1"/>
    </source>
</evidence>
<dbReference type="Pfam" id="PF08379">
    <property type="entry name" value="Bact_transglu_N"/>
    <property type="match status" value="1"/>
</dbReference>
<proteinExistence type="predicted"/>
<reference evidence="2 3" key="1">
    <citation type="submission" date="2019-11" db="EMBL/GenBank/DDBJ databases">
        <authorList>
            <person name="Jiang L.-Q."/>
        </authorList>
    </citation>
    <scope>NUCLEOTIDE SEQUENCE [LARGE SCALE GENOMIC DNA]</scope>
    <source>
        <strain evidence="2 3">YIM 132087</strain>
    </source>
</reference>
<comment type="caution">
    <text evidence="2">The sequence shown here is derived from an EMBL/GenBank/DDBJ whole genome shotgun (WGS) entry which is preliminary data.</text>
</comment>
<dbReference type="PANTHER" id="PTHR33490">
    <property type="entry name" value="BLR5614 PROTEIN-RELATED"/>
    <property type="match status" value="1"/>
</dbReference>
<evidence type="ECO:0000313" key="3">
    <source>
        <dbReference type="Proteomes" id="UP000460221"/>
    </source>
</evidence>
<dbReference type="SMART" id="SM00460">
    <property type="entry name" value="TGc"/>
    <property type="match status" value="1"/>
</dbReference>
<dbReference type="Pfam" id="PF01841">
    <property type="entry name" value="Transglut_core"/>
    <property type="match status" value="1"/>
</dbReference>
<keyword evidence="3" id="KW-1185">Reference proteome</keyword>
<dbReference type="InterPro" id="IPR038765">
    <property type="entry name" value="Papain-like_cys_pep_sf"/>
</dbReference>
<dbReference type="PANTHER" id="PTHR33490:SF7">
    <property type="entry name" value="BLR2979 PROTEIN"/>
    <property type="match status" value="1"/>
</dbReference>
<feature type="domain" description="Transglutaminase-like" evidence="1">
    <location>
        <begin position="179"/>
        <end position="249"/>
    </location>
</feature>
<accession>A0A7K1FQA2</accession>
<name>A0A7K1FQA2_9ACTN</name>
<protein>
    <submittedName>
        <fullName evidence="2">Transglutaminase family protein</fullName>
    </submittedName>
</protein>